<evidence type="ECO:0000313" key="3">
    <source>
        <dbReference type="EMBL" id="MFC5835644.1"/>
    </source>
</evidence>
<comment type="caution">
    <text evidence="3">The sequence shown here is derived from an EMBL/GenBank/DDBJ whole genome shotgun (WGS) entry which is preliminary data.</text>
</comment>
<name>A0ABW1DC63_9ACTN</name>
<organism evidence="3 4">
    <name type="scientific">Nonomuraea insulae</name>
    <dbReference type="NCBI Taxonomy" id="1616787"/>
    <lineage>
        <taxon>Bacteria</taxon>
        <taxon>Bacillati</taxon>
        <taxon>Actinomycetota</taxon>
        <taxon>Actinomycetes</taxon>
        <taxon>Streptosporangiales</taxon>
        <taxon>Streptosporangiaceae</taxon>
        <taxon>Nonomuraea</taxon>
    </lineage>
</organism>
<sequence>MNANKYVVGVDFGTLSGRAVVVRVSDGAELGSAVHEYAHRVIEATLPGTDVRLGPDWALQSPQDWIDVLKIAVPQAVAAAGVRPEEVVGIGTDFTACTVLPTTADGTPL</sequence>
<feature type="non-terminal residue" evidence="3">
    <location>
        <position position="109"/>
    </location>
</feature>
<accession>A0ABW1DC63</accession>
<evidence type="ECO:0000313" key="4">
    <source>
        <dbReference type="Proteomes" id="UP001596058"/>
    </source>
</evidence>
<proteinExistence type="predicted"/>
<keyword evidence="1" id="KW-0808">Transferase</keyword>
<dbReference type="PANTHER" id="PTHR43435:SF4">
    <property type="entry name" value="FGGY CARBOHYDRATE KINASE DOMAIN-CONTAINING PROTEIN"/>
    <property type="match status" value="1"/>
</dbReference>
<keyword evidence="2" id="KW-0418">Kinase</keyword>
<reference evidence="4" key="1">
    <citation type="journal article" date="2019" name="Int. J. Syst. Evol. Microbiol.">
        <title>The Global Catalogue of Microorganisms (GCM) 10K type strain sequencing project: providing services to taxonomists for standard genome sequencing and annotation.</title>
        <authorList>
            <consortium name="The Broad Institute Genomics Platform"/>
            <consortium name="The Broad Institute Genome Sequencing Center for Infectious Disease"/>
            <person name="Wu L."/>
            <person name="Ma J."/>
        </authorList>
    </citation>
    <scope>NUCLEOTIDE SEQUENCE [LARGE SCALE GENOMIC DNA]</scope>
    <source>
        <strain evidence="4">CCUG 53903</strain>
    </source>
</reference>
<dbReference type="EMBL" id="JBHSPA010000135">
    <property type="protein sequence ID" value="MFC5835644.1"/>
    <property type="molecule type" value="Genomic_DNA"/>
</dbReference>
<dbReference type="PANTHER" id="PTHR43435">
    <property type="entry name" value="RIBULOKINASE"/>
    <property type="match status" value="1"/>
</dbReference>
<protein>
    <submittedName>
        <fullName evidence="3">Ribulokinase</fullName>
    </submittedName>
</protein>
<evidence type="ECO:0000256" key="2">
    <source>
        <dbReference type="ARBA" id="ARBA00022777"/>
    </source>
</evidence>
<dbReference type="SUPFAM" id="SSF53067">
    <property type="entry name" value="Actin-like ATPase domain"/>
    <property type="match status" value="1"/>
</dbReference>
<keyword evidence="4" id="KW-1185">Reference proteome</keyword>
<dbReference type="Proteomes" id="UP001596058">
    <property type="component" value="Unassembled WGS sequence"/>
</dbReference>
<gene>
    <name evidence="3" type="ORF">ACFPZ3_68495</name>
</gene>
<dbReference type="InterPro" id="IPR043129">
    <property type="entry name" value="ATPase_NBD"/>
</dbReference>
<dbReference type="Gene3D" id="3.30.420.40">
    <property type="match status" value="1"/>
</dbReference>
<evidence type="ECO:0000256" key="1">
    <source>
        <dbReference type="ARBA" id="ARBA00022679"/>
    </source>
</evidence>